<evidence type="ECO:0000313" key="3">
    <source>
        <dbReference type="EMBL" id="CAB4819576.1"/>
    </source>
</evidence>
<evidence type="ECO:0000259" key="2">
    <source>
        <dbReference type="Pfam" id="PF14535"/>
    </source>
</evidence>
<dbReference type="SUPFAM" id="SSF56801">
    <property type="entry name" value="Acetyl-CoA synthetase-like"/>
    <property type="match status" value="1"/>
</dbReference>
<reference evidence="3" key="1">
    <citation type="submission" date="2020-05" db="EMBL/GenBank/DDBJ databases">
        <authorList>
            <person name="Chiriac C."/>
            <person name="Salcher M."/>
            <person name="Ghai R."/>
            <person name="Kavagutti S V."/>
        </authorList>
    </citation>
    <scope>NUCLEOTIDE SEQUENCE</scope>
</reference>
<feature type="domain" description="AMP-dependent ligase C-terminal" evidence="2">
    <location>
        <begin position="378"/>
        <end position="476"/>
    </location>
</feature>
<dbReference type="AlphaFoldDB" id="A0A6J6ZIQ5"/>
<dbReference type="Pfam" id="PF00501">
    <property type="entry name" value="AMP-binding"/>
    <property type="match status" value="1"/>
</dbReference>
<organism evidence="3">
    <name type="scientific">freshwater metagenome</name>
    <dbReference type="NCBI Taxonomy" id="449393"/>
    <lineage>
        <taxon>unclassified sequences</taxon>
        <taxon>metagenomes</taxon>
        <taxon>ecological metagenomes</taxon>
    </lineage>
</organism>
<dbReference type="PANTHER" id="PTHR43845">
    <property type="entry name" value="BLR5969 PROTEIN"/>
    <property type="match status" value="1"/>
</dbReference>
<proteinExistence type="predicted"/>
<dbReference type="Gene3D" id="3.30.300.30">
    <property type="match status" value="1"/>
</dbReference>
<dbReference type="InterPro" id="IPR000873">
    <property type="entry name" value="AMP-dep_synth/lig_dom"/>
</dbReference>
<dbReference type="InterPro" id="IPR028154">
    <property type="entry name" value="AMP-dep_Lig_C"/>
</dbReference>
<dbReference type="Pfam" id="PF14535">
    <property type="entry name" value="AMP-binding_C_2"/>
    <property type="match status" value="1"/>
</dbReference>
<dbReference type="InterPro" id="IPR042099">
    <property type="entry name" value="ANL_N_sf"/>
</dbReference>
<accession>A0A6J6ZIQ5</accession>
<protein>
    <submittedName>
        <fullName evidence="3">Unannotated protein</fullName>
    </submittedName>
</protein>
<dbReference type="InterPro" id="IPR045851">
    <property type="entry name" value="AMP-bd_C_sf"/>
</dbReference>
<dbReference type="Gene3D" id="3.40.50.12780">
    <property type="entry name" value="N-terminal domain of ligase-like"/>
    <property type="match status" value="1"/>
</dbReference>
<feature type="domain" description="AMP-dependent synthetase/ligase" evidence="1">
    <location>
        <begin position="110"/>
        <end position="321"/>
    </location>
</feature>
<name>A0A6J6ZIQ5_9ZZZZ</name>
<gene>
    <name evidence="3" type="ORF">UFOPK3204_00065</name>
</gene>
<evidence type="ECO:0000259" key="1">
    <source>
        <dbReference type="Pfam" id="PF00501"/>
    </source>
</evidence>
<sequence length="484" mass="54152">MHSGKDAVRSFVESVDVYRDDTADPTFLSADEVDTLQGRLLRDQIVRLRESSPYYSATLLDIDLPDQMSRHWLEQLPFTRKDDYQAAPERFRLHLESSNPYDRTWGLVHTTGTTTGEPTPFYDTGHDMLAYWQMLLRTCKIAGMTPDDVSVSVMPVPAMSHNAFISSRDACSVLNSPYIAAFVGTPQPEFPIHRRTDYALRLIERNQATVIWGIASYVRHLVMRGQELGTDMSSIRLVWALGEACPVPMREDLRERLASLGAAHDAIRINNGLGFTEMRGTFVECLELNGCHNPSPDLFIWEVVDEDSGRQVPDGSTGSLALTHLNRRGTALVRYLTGDTVAMTRESCVNCGRSGERILPQHESIYAARVSDWVKFKGVLLHPAPILAALAALTALTQYQVILSKSDTSDPYSMDRLVVRVAESTGDDDLRGRLQADVRQAVHAACEIRPDVEWVPASAIYDPDVSIKARRFLDERPHQEHGVT</sequence>
<dbReference type="PANTHER" id="PTHR43845:SF1">
    <property type="entry name" value="BLR5969 PROTEIN"/>
    <property type="match status" value="1"/>
</dbReference>
<dbReference type="EMBL" id="CAFABK010000002">
    <property type="protein sequence ID" value="CAB4819576.1"/>
    <property type="molecule type" value="Genomic_DNA"/>
</dbReference>